<feature type="region of interest" description="Disordered" evidence="1">
    <location>
        <begin position="124"/>
        <end position="155"/>
    </location>
</feature>
<evidence type="ECO:0000256" key="1">
    <source>
        <dbReference type="SAM" id="MobiDB-lite"/>
    </source>
</evidence>
<protein>
    <submittedName>
        <fullName evidence="2">Uncharacterized protein</fullName>
    </submittedName>
</protein>
<evidence type="ECO:0000313" key="3">
    <source>
        <dbReference type="Proteomes" id="UP000002624"/>
    </source>
</evidence>
<evidence type="ECO:0000313" key="2">
    <source>
        <dbReference type="EMBL" id="EER44634.1"/>
    </source>
</evidence>
<organism evidence="2 3">
    <name type="scientific">Ajellomyces capsulatus (strain H143)</name>
    <name type="common">Darling's disease fungus</name>
    <name type="synonym">Histoplasma capsulatum</name>
    <dbReference type="NCBI Taxonomy" id="544712"/>
    <lineage>
        <taxon>Eukaryota</taxon>
        <taxon>Fungi</taxon>
        <taxon>Dikarya</taxon>
        <taxon>Ascomycota</taxon>
        <taxon>Pezizomycotina</taxon>
        <taxon>Eurotiomycetes</taxon>
        <taxon>Eurotiomycetidae</taxon>
        <taxon>Onygenales</taxon>
        <taxon>Ajellomycetaceae</taxon>
        <taxon>Histoplasma</taxon>
    </lineage>
</organism>
<dbReference type="Proteomes" id="UP000002624">
    <property type="component" value="Unassembled WGS sequence"/>
</dbReference>
<proteinExistence type="predicted"/>
<dbReference type="HOGENOM" id="CLU_142937_0_0_1"/>
<dbReference type="OMA" id="GAKAHIS"/>
<dbReference type="EMBL" id="GG692419">
    <property type="protein sequence ID" value="EER44634.1"/>
    <property type="molecule type" value="Genomic_DNA"/>
</dbReference>
<reference evidence="3" key="1">
    <citation type="submission" date="2009-05" db="EMBL/GenBank/DDBJ databases">
        <title>The genome sequence of Ajellomyces capsulatus strain H143.</title>
        <authorList>
            <person name="Champion M."/>
            <person name="Cuomo C.A."/>
            <person name="Ma L.-J."/>
            <person name="Henn M.R."/>
            <person name="Sil A."/>
            <person name="Goldman B."/>
            <person name="Young S.K."/>
            <person name="Kodira C.D."/>
            <person name="Zeng Q."/>
            <person name="Koehrsen M."/>
            <person name="Alvarado L."/>
            <person name="Berlin A.M."/>
            <person name="Borenstein D."/>
            <person name="Chen Z."/>
            <person name="Engels R."/>
            <person name="Freedman E."/>
            <person name="Gellesch M."/>
            <person name="Goldberg J."/>
            <person name="Griggs A."/>
            <person name="Gujja S."/>
            <person name="Heiman D.I."/>
            <person name="Hepburn T.A."/>
            <person name="Howarth C."/>
            <person name="Jen D."/>
            <person name="Larson L."/>
            <person name="Lewis B."/>
            <person name="Mehta T."/>
            <person name="Park D."/>
            <person name="Pearson M."/>
            <person name="Roberts A."/>
            <person name="Saif S."/>
            <person name="Shea T.D."/>
            <person name="Shenoy N."/>
            <person name="Sisk P."/>
            <person name="Stolte C."/>
            <person name="Sykes S."/>
            <person name="Walk T."/>
            <person name="White J."/>
            <person name="Yandava C."/>
            <person name="Klein B."/>
            <person name="McEwen J.G."/>
            <person name="Puccia R."/>
            <person name="Goldman G.H."/>
            <person name="Felipe M.S."/>
            <person name="Nino-Vega G."/>
            <person name="San-Blas G."/>
            <person name="Taylor J.W."/>
            <person name="Mendoza L."/>
            <person name="Galagan J.E."/>
            <person name="Nusbaum C."/>
            <person name="Birren B.W."/>
        </authorList>
    </citation>
    <scope>NUCLEOTIDE SEQUENCE [LARGE SCALE GENOMIC DNA]</scope>
    <source>
        <strain evidence="3">H143</strain>
    </source>
</reference>
<sequence length="155" mass="16867">MAYALKRGFQSSARLMIQKTGSFGDIKIVNGANGLILEQSVLSQCDAIEAADPRVVRVTFQGGKLHVSHKDPTETEEVITAGLFTEKGTQVGSVYFHLASKPKLFPNRLGEELGFSTTWRRPGLEVEDSKDRRERRAAEASAKGDNASEGTLASK</sequence>
<feature type="compositionally biased region" description="Basic and acidic residues" evidence="1">
    <location>
        <begin position="124"/>
        <end position="138"/>
    </location>
</feature>
<gene>
    <name evidence="2" type="ORF">HCDG_00213</name>
</gene>
<name>C6H4L2_AJECH</name>
<accession>C6H4L2</accession>
<dbReference type="OrthoDB" id="4184765at2759"/>
<dbReference type="VEuPathDB" id="FungiDB:HCDG_00213"/>
<dbReference type="AlphaFoldDB" id="C6H4L2"/>